<keyword evidence="2 3" id="KW-0482">Metalloprotease</keyword>
<dbReference type="GO" id="GO:0006508">
    <property type="term" value="P:proteolysis"/>
    <property type="evidence" value="ECO:0007669"/>
    <property type="project" value="UniProtKB-KW"/>
</dbReference>
<feature type="binding site" evidence="2">
    <location>
        <position position="100"/>
    </location>
    <ligand>
        <name>Zn(2+)</name>
        <dbReference type="ChEBI" id="CHEBI:29105"/>
        <note>catalytic</note>
    </ligand>
</feature>
<feature type="binding site" evidence="2">
    <location>
        <position position="110"/>
    </location>
    <ligand>
        <name>Zn(2+)</name>
        <dbReference type="ChEBI" id="CHEBI:29105"/>
        <note>catalytic</note>
    </ligand>
</feature>
<dbReference type="InterPro" id="IPR034035">
    <property type="entry name" value="Astacin-like_dom"/>
</dbReference>
<dbReference type="PROSITE" id="PS51864">
    <property type="entry name" value="ASTACIN"/>
    <property type="match status" value="1"/>
</dbReference>
<evidence type="ECO:0000256" key="3">
    <source>
        <dbReference type="RuleBase" id="RU361183"/>
    </source>
</evidence>
<comment type="caution">
    <text evidence="5">The sequence shown here is derived from an EMBL/GenBank/DDBJ whole genome shotgun (WGS) entry which is preliminary data.</text>
</comment>
<dbReference type="PANTHER" id="PTHR10127:SF880">
    <property type="entry name" value="ZINC METALLOPROTEINASE NAS-5"/>
    <property type="match status" value="1"/>
</dbReference>
<dbReference type="SMART" id="SM00235">
    <property type="entry name" value="ZnMc"/>
    <property type="match status" value="1"/>
</dbReference>
<dbReference type="AlphaFoldDB" id="A0AAD5QNU6"/>
<gene>
    <name evidence="5" type="ORF">KIN20_015236</name>
</gene>
<accession>A0AAD5QNU6</accession>
<comment type="cofactor">
    <cofactor evidence="2 3">
        <name>Zn(2+)</name>
        <dbReference type="ChEBI" id="CHEBI:29105"/>
    </cofactor>
    <text evidence="2 3">Binds 1 zinc ion per subunit.</text>
</comment>
<dbReference type="PRINTS" id="PR00480">
    <property type="entry name" value="ASTACIN"/>
</dbReference>
<dbReference type="EMBL" id="JAHQIW010003054">
    <property type="protein sequence ID" value="KAJ1357162.1"/>
    <property type="molecule type" value="Genomic_DNA"/>
</dbReference>
<proteinExistence type="predicted"/>
<keyword evidence="2 3" id="KW-0479">Metal-binding</keyword>
<keyword evidence="1" id="KW-1015">Disulfide bond</keyword>
<evidence type="ECO:0000256" key="1">
    <source>
        <dbReference type="ARBA" id="ARBA00023157"/>
    </source>
</evidence>
<dbReference type="SUPFAM" id="SSF55486">
    <property type="entry name" value="Metalloproteases ('zincins'), catalytic domain"/>
    <property type="match status" value="1"/>
</dbReference>
<feature type="binding site" evidence="2">
    <location>
        <position position="104"/>
    </location>
    <ligand>
        <name>Zn(2+)</name>
        <dbReference type="ChEBI" id="CHEBI:29105"/>
        <note>catalytic</note>
    </ligand>
</feature>
<dbReference type="GO" id="GO:0008270">
    <property type="term" value="F:zinc ion binding"/>
    <property type="evidence" value="ECO:0007669"/>
    <property type="project" value="UniProtKB-UniRule"/>
</dbReference>
<dbReference type="Gene3D" id="3.40.390.10">
    <property type="entry name" value="Collagenase (Catalytic Domain)"/>
    <property type="match status" value="1"/>
</dbReference>
<keyword evidence="2 3" id="KW-0862">Zinc</keyword>
<dbReference type="PANTHER" id="PTHR10127">
    <property type="entry name" value="DISCOIDIN, CUB, EGF, LAMININ , AND ZINC METALLOPROTEASE DOMAIN CONTAINING"/>
    <property type="match status" value="1"/>
</dbReference>
<dbReference type="GO" id="GO:0004222">
    <property type="term" value="F:metalloendopeptidase activity"/>
    <property type="evidence" value="ECO:0007669"/>
    <property type="project" value="UniProtKB-UniRule"/>
</dbReference>
<name>A0AAD5QNU6_PARTN</name>
<dbReference type="Proteomes" id="UP001196413">
    <property type="component" value="Unassembled WGS sequence"/>
</dbReference>
<organism evidence="5 6">
    <name type="scientific">Parelaphostrongylus tenuis</name>
    <name type="common">Meningeal worm</name>
    <dbReference type="NCBI Taxonomy" id="148309"/>
    <lineage>
        <taxon>Eukaryota</taxon>
        <taxon>Metazoa</taxon>
        <taxon>Ecdysozoa</taxon>
        <taxon>Nematoda</taxon>
        <taxon>Chromadorea</taxon>
        <taxon>Rhabditida</taxon>
        <taxon>Rhabditina</taxon>
        <taxon>Rhabditomorpha</taxon>
        <taxon>Strongyloidea</taxon>
        <taxon>Metastrongylidae</taxon>
        <taxon>Parelaphostrongylus</taxon>
    </lineage>
</organism>
<evidence type="ECO:0000256" key="2">
    <source>
        <dbReference type="PROSITE-ProRule" id="PRU01211"/>
    </source>
</evidence>
<protein>
    <recommendedName>
        <fullName evidence="3">Metalloendopeptidase</fullName>
        <ecNumber evidence="3">3.4.24.-</ecNumber>
    </recommendedName>
</protein>
<feature type="active site" evidence="2">
    <location>
        <position position="101"/>
    </location>
</feature>
<dbReference type="Pfam" id="PF01400">
    <property type="entry name" value="Astacin"/>
    <property type="match status" value="1"/>
</dbReference>
<comment type="caution">
    <text evidence="2">Lacks conserved residue(s) required for the propagation of feature annotation.</text>
</comment>
<sequence length="295" mass="33888">MLQLVFPNEYFKPVDFENLKVFCIIQDDAELSTIKKAMKRIRKNTCVRFRKRKSEADYLDIQNEKGKGCATVVGRQPGKNVLWLEASDRATCMIDRIVQHELLHVVGLEHEHNRYDRDNYIKIHLKNVLPGKEPQFNLLSRRKTTAYNIPYDYNSLMHYTKTAFAQEGKITVEALDPNYMNVIGTRTKPSPNDYKKVCNMFKCSVCKRKVKRTTKVNGVIWRPKSKSEPEPSLNEACTDDVNFCRALEQMGVLYCNFDYIRKSCCATCNAVISGDGAVFMRPKMISGSVTEVTAE</sequence>
<keyword evidence="2 3" id="KW-0378">Hydrolase</keyword>
<dbReference type="EC" id="3.4.24.-" evidence="3"/>
<keyword evidence="6" id="KW-1185">Reference proteome</keyword>
<dbReference type="CDD" id="cd04280">
    <property type="entry name" value="ZnMc_astacin_like"/>
    <property type="match status" value="1"/>
</dbReference>
<dbReference type="InterPro" id="IPR024079">
    <property type="entry name" value="MetalloPept_cat_dom_sf"/>
</dbReference>
<evidence type="ECO:0000259" key="4">
    <source>
        <dbReference type="PROSITE" id="PS51864"/>
    </source>
</evidence>
<reference evidence="5" key="1">
    <citation type="submission" date="2021-06" db="EMBL/GenBank/DDBJ databases">
        <title>Parelaphostrongylus tenuis whole genome reference sequence.</title>
        <authorList>
            <person name="Garwood T.J."/>
            <person name="Larsen P.A."/>
            <person name="Fountain-Jones N.M."/>
            <person name="Garbe J.R."/>
            <person name="Macchietto M.G."/>
            <person name="Kania S.A."/>
            <person name="Gerhold R.W."/>
            <person name="Richards J.E."/>
            <person name="Wolf T.M."/>
        </authorList>
    </citation>
    <scope>NUCLEOTIDE SEQUENCE</scope>
    <source>
        <strain evidence="5">MNPRO001-30</strain>
        <tissue evidence="5">Meninges</tissue>
    </source>
</reference>
<dbReference type="InterPro" id="IPR006026">
    <property type="entry name" value="Peptidase_Metallo"/>
</dbReference>
<keyword evidence="2 3" id="KW-0645">Protease</keyword>
<feature type="domain" description="Peptidase M12A" evidence="4">
    <location>
        <begin position="1"/>
        <end position="204"/>
    </location>
</feature>
<evidence type="ECO:0000313" key="6">
    <source>
        <dbReference type="Proteomes" id="UP001196413"/>
    </source>
</evidence>
<dbReference type="InterPro" id="IPR001506">
    <property type="entry name" value="Peptidase_M12A"/>
</dbReference>
<evidence type="ECO:0000313" key="5">
    <source>
        <dbReference type="EMBL" id="KAJ1357162.1"/>
    </source>
</evidence>